<feature type="compositionally biased region" description="Basic and acidic residues" evidence="8">
    <location>
        <begin position="132"/>
        <end position="165"/>
    </location>
</feature>
<keyword evidence="4 7" id="KW-0732">Signal</keyword>
<organism evidence="10 11">
    <name type="scientific">Pseudonocardia alni</name>
    <name type="common">Amycolata alni</name>
    <dbReference type="NCBI Taxonomy" id="33907"/>
    <lineage>
        <taxon>Bacteria</taxon>
        <taxon>Bacillati</taxon>
        <taxon>Actinomycetota</taxon>
        <taxon>Actinomycetes</taxon>
        <taxon>Pseudonocardiales</taxon>
        <taxon>Pseudonocardiaceae</taxon>
        <taxon>Pseudonocardia</taxon>
    </lineage>
</organism>
<dbReference type="CDD" id="cd16378">
    <property type="entry name" value="CcmH_N"/>
    <property type="match status" value="1"/>
</dbReference>
<proteinExistence type="inferred from homology"/>
<dbReference type="GO" id="GO:0046872">
    <property type="term" value="F:metal ion binding"/>
    <property type="evidence" value="ECO:0007669"/>
    <property type="project" value="UniProtKB-KW"/>
</dbReference>
<reference evidence="10 11" key="1">
    <citation type="submission" date="2017-11" db="EMBL/GenBank/DDBJ databases">
        <title>Sequencing the genomes of 1000 actinobacteria strains.</title>
        <authorList>
            <person name="Klenk H.-P."/>
        </authorList>
    </citation>
    <scope>NUCLEOTIDE SEQUENCE [LARGE SCALE GENOMIC DNA]</scope>
    <source>
        <strain evidence="10 11">DSM 44104</strain>
    </source>
</reference>
<protein>
    <recommendedName>
        <fullName evidence="7">Cytochrome c-type biogenesis protein</fullName>
    </recommendedName>
</protein>
<keyword evidence="6 7" id="KW-0408">Iron</keyword>
<comment type="function">
    <text evidence="7">Possible subunit of a heme lyase.</text>
</comment>
<dbReference type="GO" id="GO:0017004">
    <property type="term" value="P:cytochrome complex assembly"/>
    <property type="evidence" value="ECO:0007669"/>
    <property type="project" value="UniProtKB-KW"/>
</dbReference>
<feature type="domain" description="CcmH/CycL/Ccl2/NrfF N-terminal" evidence="9">
    <location>
        <begin position="23"/>
        <end position="150"/>
    </location>
</feature>
<evidence type="ECO:0000256" key="5">
    <source>
        <dbReference type="ARBA" id="ARBA00022748"/>
    </source>
</evidence>
<sequence length="165" mass="17522">MPSPGQRAVSVVIGGATLLLTVAVALVLAMAPAAGQDRVQELAERLRCPVCTSVSVAESPSDTAVAMRQVIEDQVAAGRSDDEIEAYFRARYGDWAVIDPPASGSTLLLWLLPAAATVAGAALLLTRRSRCAGRDEPEPSEAEQARVDQALDRSRESQARRELEP</sequence>
<dbReference type="PANTHER" id="PTHR47870">
    <property type="entry name" value="CYTOCHROME C-TYPE BIOGENESIS PROTEIN CCMH"/>
    <property type="match status" value="1"/>
</dbReference>
<evidence type="ECO:0000256" key="1">
    <source>
        <dbReference type="ARBA" id="ARBA00010342"/>
    </source>
</evidence>
<keyword evidence="7" id="KW-0472">Membrane</keyword>
<evidence type="ECO:0000313" key="10">
    <source>
        <dbReference type="EMBL" id="PKB41174.1"/>
    </source>
</evidence>
<keyword evidence="5" id="KW-0201">Cytochrome c-type biogenesis</keyword>
<dbReference type="EMBL" id="PHUJ01000002">
    <property type="protein sequence ID" value="PKB41174.1"/>
    <property type="molecule type" value="Genomic_DNA"/>
</dbReference>
<dbReference type="Gene3D" id="1.10.8.640">
    <property type="entry name" value="Cytochrome C biogenesis protein"/>
    <property type="match status" value="1"/>
</dbReference>
<comment type="caution">
    <text evidence="10">The sequence shown here is derived from an EMBL/GenBank/DDBJ whole genome shotgun (WGS) entry which is preliminary data.</text>
</comment>
<keyword evidence="2 7" id="KW-0349">Heme</keyword>
<evidence type="ECO:0000313" key="11">
    <source>
        <dbReference type="Proteomes" id="UP000232453"/>
    </source>
</evidence>
<evidence type="ECO:0000256" key="8">
    <source>
        <dbReference type="SAM" id="MobiDB-lite"/>
    </source>
</evidence>
<evidence type="ECO:0000256" key="3">
    <source>
        <dbReference type="ARBA" id="ARBA00022723"/>
    </source>
</evidence>
<evidence type="ECO:0000256" key="4">
    <source>
        <dbReference type="ARBA" id="ARBA00022729"/>
    </source>
</evidence>
<dbReference type="RefSeq" id="WP_281010851.1">
    <property type="nucleotide sequence ID" value="NZ_JBEPFP010000107.1"/>
</dbReference>
<name>A0AA44UV88_PSEA5</name>
<evidence type="ECO:0000256" key="6">
    <source>
        <dbReference type="ARBA" id="ARBA00023004"/>
    </source>
</evidence>
<dbReference type="InterPro" id="IPR051263">
    <property type="entry name" value="C-type_cytochrome_biogenesis"/>
</dbReference>
<keyword evidence="7" id="KW-1133">Transmembrane helix</keyword>
<dbReference type="InterPro" id="IPR038297">
    <property type="entry name" value="CcmH/CycL/NrfF/Ccl2_sf"/>
</dbReference>
<dbReference type="PANTHER" id="PTHR47870:SF1">
    <property type="entry name" value="CYTOCHROME C-TYPE BIOGENESIS PROTEIN CCMH"/>
    <property type="match status" value="1"/>
</dbReference>
<evidence type="ECO:0000256" key="2">
    <source>
        <dbReference type="ARBA" id="ARBA00022617"/>
    </source>
</evidence>
<accession>A0AA44UV88</accession>
<dbReference type="Pfam" id="PF03918">
    <property type="entry name" value="CcmH"/>
    <property type="match status" value="1"/>
</dbReference>
<dbReference type="InterPro" id="IPR005616">
    <property type="entry name" value="CcmH/CycL/Ccl2/NrfF_N"/>
</dbReference>
<gene>
    <name evidence="10" type="ORF">ATL51_0134</name>
</gene>
<feature type="transmembrane region" description="Helical" evidence="7">
    <location>
        <begin position="107"/>
        <end position="125"/>
    </location>
</feature>
<keyword evidence="3 7" id="KW-0479">Metal-binding</keyword>
<evidence type="ECO:0000259" key="9">
    <source>
        <dbReference type="Pfam" id="PF03918"/>
    </source>
</evidence>
<keyword evidence="7" id="KW-0812">Transmembrane</keyword>
<dbReference type="Proteomes" id="UP000232453">
    <property type="component" value="Unassembled WGS sequence"/>
</dbReference>
<dbReference type="AlphaFoldDB" id="A0AA44UV88"/>
<evidence type="ECO:0000256" key="7">
    <source>
        <dbReference type="RuleBase" id="RU364112"/>
    </source>
</evidence>
<dbReference type="GO" id="GO:0005886">
    <property type="term" value="C:plasma membrane"/>
    <property type="evidence" value="ECO:0007669"/>
    <property type="project" value="TreeGrafter"/>
</dbReference>
<feature type="region of interest" description="Disordered" evidence="8">
    <location>
        <begin position="131"/>
        <end position="165"/>
    </location>
</feature>
<comment type="similarity">
    <text evidence="1 7">Belongs to the CcmH/CycL/Ccl2/NrfF family.</text>
</comment>